<evidence type="ECO:0000256" key="1">
    <source>
        <dbReference type="SAM" id="MobiDB-lite"/>
    </source>
</evidence>
<reference evidence="3" key="1">
    <citation type="journal article" date="2017" name="Plant J.">
        <title>The pomegranate (Punica granatum L.) genome and the genomics of punicalagin biosynthesis.</title>
        <authorList>
            <person name="Qin G."/>
            <person name="Xu C."/>
            <person name="Ming R."/>
            <person name="Tang H."/>
            <person name="Guyot R."/>
            <person name="Kramer E.M."/>
            <person name="Hu Y."/>
            <person name="Yi X."/>
            <person name="Qi Y."/>
            <person name="Xu X."/>
            <person name="Gao Z."/>
            <person name="Pan H."/>
            <person name="Jian J."/>
            <person name="Tian Y."/>
            <person name="Yue Z."/>
            <person name="Xu Y."/>
        </authorList>
    </citation>
    <scope>NUCLEOTIDE SEQUENCE [LARGE SCALE GENOMIC DNA]</scope>
    <source>
        <strain evidence="3">cv. Dabenzi</strain>
    </source>
</reference>
<feature type="compositionally biased region" description="Basic and acidic residues" evidence="1">
    <location>
        <begin position="11"/>
        <end position="25"/>
    </location>
</feature>
<evidence type="ECO:0000313" key="2">
    <source>
        <dbReference type="EMBL" id="OWM87182.1"/>
    </source>
</evidence>
<dbReference type="Proteomes" id="UP000197138">
    <property type="component" value="Unassembled WGS sequence"/>
</dbReference>
<sequence>MKMVIAMEPKGGAKEQRQQRTELGRGMDNSPTTTRLEGGQRSVDEQWGVEEIEEKHSHRNQGTVEVEIRELKEEMKLMVIANEGGGMGMKAEEKMKV</sequence>
<protein>
    <submittedName>
        <fullName evidence="2">Uncharacterized protein</fullName>
    </submittedName>
</protein>
<proteinExistence type="predicted"/>
<evidence type="ECO:0000313" key="3">
    <source>
        <dbReference type="Proteomes" id="UP000197138"/>
    </source>
</evidence>
<accession>A0A218XSD1</accession>
<dbReference type="EMBL" id="MTKT01000826">
    <property type="protein sequence ID" value="OWM87182.1"/>
    <property type="molecule type" value="Genomic_DNA"/>
</dbReference>
<gene>
    <name evidence="2" type="ORF">CDL15_Pgr010214</name>
</gene>
<organism evidence="2 3">
    <name type="scientific">Punica granatum</name>
    <name type="common">Pomegranate</name>
    <dbReference type="NCBI Taxonomy" id="22663"/>
    <lineage>
        <taxon>Eukaryota</taxon>
        <taxon>Viridiplantae</taxon>
        <taxon>Streptophyta</taxon>
        <taxon>Embryophyta</taxon>
        <taxon>Tracheophyta</taxon>
        <taxon>Spermatophyta</taxon>
        <taxon>Magnoliopsida</taxon>
        <taxon>eudicotyledons</taxon>
        <taxon>Gunneridae</taxon>
        <taxon>Pentapetalae</taxon>
        <taxon>rosids</taxon>
        <taxon>malvids</taxon>
        <taxon>Myrtales</taxon>
        <taxon>Lythraceae</taxon>
        <taxon>Punica</taxon>
    </lineage>
</organism>
<feature type="region of interest" description="Disordered" evidence="1">
    <location>
        <begin position="1"/>
        <end position="43"/>
    </location>
</feature>
<dbReference type="AlphaFoldDB" id="A0A218XSD1"/>
<name>A0A218XSD1_PUNGR</name>
<comment type="caution">
    <text evidence="2">The sequence shown here is derived from an EMBL/GenBank/DDBJ whole genome shotgun (WGS) entry which is preliminary data.</text>
</comment>